<comment type="similarity">
    <text evidence="2">Belongs to the glycosyltransferase 28 family.</text>
</comment>
<dbReference type="PANTHER" id="PTHR12867:SF6">
    <property type="entry name" value="N-ACETYLGLUCOSAMINYLDIPHOSPHODOLICHOL N-ACETYLGLUCOSAMINYLTRANSFERASE"/>
    <property type="match status" value="1"/>
</dbReference>
<dbReference type="EC" id="2.4.1.141" evidence="3"/>
<organism evidence="9">
    <name type="scientific">Calcidiscus leptoporus</name>
    <dbReference type="NCBI Taxonomy" id="127549"/>
    <lineage>
        <taxon>Eukaryota</taxon>
        <taxon>Haptista</taxon>
        <taxon>Haptophyta</taxon>
        <taxon>Prymnesiophyceae</taxon>
        <taxon>Coccolithales</taxon>
        <taxon>Calcidiscaceae</taxon>
        <taxon>Calcidiscus</taxon>
    </lineage>
</organism>
<keyword evidence="6" id="KW-0808">Transferase</keyword>
<reference evidence="9" key="1">
    <citation type="submission" date="2021-01" db="EMBL/GenBank/DDBJ databases">
        <authorList>
            <person name="Corre E."/>
            <person name="Pelletier E."/>
            <person name="Niang G."/>
            <person name="Scheremetjew M."/>
            <person name="Finn R."/>
            <person name="Kale V."/>
            <person name="Holt S."/>
            <person name="Cochrane G."/>
            <person name="Meng A."/>
            <person name="Brown T."/>
            <person name="Cohen L."/>
        </authorList>
    </citation>
    <scope>NUCLEOTIDE SEQUENCE</scope>
    <source>
        <strain evidence="9">RCC1130</strain>
    </source>
</reference>
<keyword evidence="5" id="KW-0328">Glycosyltransferase</keyword>
<dbReference type="GO" id="GO:0004577">
    <property type="term" value="F:N-acetylglucosaminyldiphosphodolichol N-acetylglucosaminyltransferase activity"/>
    <property type="evidence" value="ECO:0007669"/>
    <property type="project" value="UniProtKB-EC"/>
</dbReference>
<evidence type="ECO:0000256" key="7">
    <source>
        <dbReference type="ARBA" id="ARBA00022824"/>
    </source>
</evidence>
<feature type="domain" description="Glycosyl transferase family 28 C-terminal" evidence="8">
    <location>
        <begin position="5"/>
        <end position="134"/>
    </location>
</feature>
<dbReference type="EMBL" id="HBER01031287">
    <property type="protein sequence ID" value="CAD8540444.1"/>
    <property type="molecule type" value="Transcribed_RNA"/>
</dbReference>
<evidence type="ECO:0000256" key="6">
    <source>
        <dbReference type="ARBA" id="ARBA00022679"/>
    </source>
</evidence>
<evidence type="ECO:0000313" key="9">
    <source>
        <dbReference type="EMBL" id="CAD8540444.1"/>
    </source>
</evidence>
<evidence type="ECO:0000256" key="2">
    <source>
        <dbReference type="ARBA" id="ARBA00006962"/>
    </source>
</evidence>
<sequence length="166" mass="17897">MAAHVYVTVGTTQFDSLIDALLTADVLGLLVAQGYRRLLMQIGRGREPVLPAEAPLTIEWYRFKDSLAADMHAASLLISHAGAGSIMEGLGCAANLLVVVNDSLMHNHQQELAHELDRRGHLIAATPASLLHKLAVVHERAGSLVPFPESDHDAFSRFLSSSLGLE</sequence>
<proteinExistence type="inferred from homology"/>
<name>A0A7S0J467_9EUKA</name>
<dbReference type="InterPro" id="IPR039042">
    <property type="entry name" value="Alg13-like"/>
</dbReference>
<evidence type="ECO:0000256" key="1">
    <source>
        <dbReference type="ARBA" id="ARBA00004240"/>
    </source>
</evidence>
<dbReference type="AlphaFoldDB" id="A0A7S0J467"/>
<evidence type="ECO:0000256" key="5">
    <source>
        <dbReference type="ARBA" id="ARBA00022676"/>
    </source>
</evidence>
<dbReference type="SUPFAM" id="SSF53756">
    <property type="entry name" value="UDP-Glycosyltransferase/glycogen phosphorylase"/>
    <property type="match status" value="1"/>
</dbReference>
<dbReference type="Pfam" id="PF04101">
    <property type="entry name" value="Glyco_tran_28_C"/>
    <property type="match status" value="1"/>
</dbReference>
<dbReference type="InterPro" id="IPR007235">
    <property type="entry name" value="Glyco_trans_28_C"/>
</dbReference>
<keyword evidence="7" id="KW-0256">Endoplasmic reticulum</keyword>
<dbReference type="PANTHER" id="PTHR12867">
    <property type="entry name" value="GLYCOSYL TRANSFERASE-RELATED"/>
    <property type="match status" value="1"/>
</dbReference>
<evidence type="ECO:0000256" key="4">
    <source>
        <dbReference type="ARBA" id="ARBA00017468"/>
    </source>
</evidence>
<evidence type="ECO:0000259" key="8">
    <source>
        <dbReference type="Pfam" id="PF04101"/>
    </source>
</evidence>
<gene>
    <name evidence="9" type="ORF">CLEP1334_LOCUS15727</name>
</gene>
<evidence type="ECO:0000256" key="3">
    <source>
        <dbReference type="ARBA" id="ARBA00012614"/>
    </source>
</evidence>
<accession>A0A7S0J467</accession>
<protein>
    <recommendedName>
        <fullName evidence="4">UDP-N-acetylglucosamine transferase subunit ALG13</fullName>
        <ecNumber evidence="3">2.4.1.141</ecNumber>
    </recommendedName>
</protein>
<dbReference type="GO" id="GO:0006488">
    <property type="term" value="P:dolichol-linked oligosaccharide biosynthetic process"/>
    <property type="evidence" value="ECO:0007669"/>
    <property type="project" value="InterPro"/>
</dbReference>
<comment type="subcellular location">
    <subcellularLocation>
        <location evidence="1">Endoplasmic reticulum</location>
    </subcellularLocation>
</comment>
<dbReference type="Gene3D" id="3.40.50.2000">
    <property type="entry name" value="Glycogen Phosphorylase B"/>
    <property type="match status" value="1"/>
</dbReference>
<dbReference type="GO" id="GO:0005783">
    <property type="term" value="C:endoplasmic reticulum"/>
    <property type="evidence" value="ECO:0007669"/>
    <property type="project" value="UniProtKB-SubCell"/>
</dbReference>